<dbReference type="RefSeq" id="WP_237384026.1">
    <property type="nucleotide sequence ID" value="NZ_CP071793.1"/>
</dbReference>
<dbReference type="GO" id="GO:0003866">
    <property type="term" value="F:3-phosphoshikimate 1-carboxyvinyltransferase activity"/>
    <property type="evidence" value="ECO:0007669"/>
    <property type="project" value="UniProtKB-UniRule"/>
</dbReference>
<feature type="binding site" evidence="7">
    <location>
        <position position="201"/>
    </location>
    <ligand>
        <name>3-phosphoshikimate</name>
        <dbReference type="ChEBI" id="CHEBI:145989"/>
    </ligand>
</feature>
<dbReference type="PROSITE" id="PS00104">
    <property type="entry name" value="EPSP_SYNTHASE_1"/>
    <property type="match status" value="1"/>
</dbReference>
<evidence type="ECO:0000256" key="7">
    <source>
        <dbReference type="HAMAP-Rule" id="MF_00210"/>
    </source>
</evidence>
<dbReference type="PIRSF" id="PIRSF000505">
    <property type="entry name" value="EPSPS"/>
    <property type="match status" value="1"/>
</dbReference>
<dbReference type="Gene3D" id="3.65.10.10">
    <property type="entry name" value="Enolpyruvate transferase domain"/>
    <property type="match status" value="2"/>
</dbReference>
<comment type="catalytic activity">
    <reaction evidence="6">
        <text>3-phosphoshikimate + phosphoenolpyruvate = 5-O-(1-carboxyvinyl)-3-phosphoshikimate + phosphate</text>
        <dbReference type="Rhea" id="RHEA:21256"/>
        <dbReference type="ChEBI" id="CHEBI:43474"/>
        <dbReference type="ChEBI" id="CHEBI:57701"/>
        <dbReference type="ChEBI" id="CHEBI:58702"/>
        <dbReference type="ChEBI" id="CHEBI:145989"/>
        <dbReference type="EC" id="2.5.1.19"/>
    </reaction>
    <physiologicalReaction direction="left-to-right" evidence="6">
        <dbReference type="Rhea" id="RHEA:21257"/>
    </physiologicalReaction>
</comment>
<protein>
    <recommendedName>
        <fullName evidence="7">3-phosphoshikimate 1-carboxyvinyltransferase</fullName>
        <ecNumber evidence="7">2.5.1.19</ecNumber>
    </recommendedName>
    <alternativeName>
        <fullName evidence="7">5-enolpyruvylshikimate-3-phosphate synthase</fullName>
        <shortName evidence="7">EPSP synthase</shortName>
        <shortName evidence="7">EPSPS</shortName>
    </alternativeName>
</protein>
<evidence type="ECO:0000256" key="3">
    <source>
        <dbReference type="ARBA" id="ARBA00022605"/>
    </source>
</evidence>
<proteinExistence type="inferred from homology"/>
<dbReference type="SUPFAM" id="SSF55205">
    <property type="entry name" value="EPT/RTPC-like"/>
    <property type="match status" value="1"/>
</dbReference>
<dbReference type="GO" id="GO:0009423">
    <property type="term" value="P:chorismate biosynthetic process"/>
    <property type="evidence" value="ECO:0007669"/>
    <property type="project" value="UniProtKB-UniRule"/>
</dbReference>
<feature type="binding site" evidence="7">
    <location>
        <position position="128"/>
    </location>
    <ligand>
        <name>phosphoenolpyruvate</name>
        <dbReference type="ChEBI" id="CHEBI:58702"/>
    </ligand>
</feature>
<evidence type="ECO:0000256" key="1">
    <source>
        <dbReference type="ARBA" id="ARBA00004811"/>
    </source>
</evidence>
<keyword evidence="7" id="KW-0963">Cytoplasm</keyword>
<sequence>MASPFQESTDLVRVHAAGPVEAKATVPGSKSLTNRFLLLAAMAEGSSLLSNPLSSDDTRYMREALAQLGVAVQEETQGWRVTGRGRWQSPSETLFIGNAGTAMRFLTPALAACSEQAAITGNERMLVRPIGDLVDGLRQLGVTVTYTGQAGYPPLRVRGPLTSGRAAIRGDASSQYLSGLLMALPLAQGHSDIHIEGSLVSRTYVDMTLDCMAALGVKVDPTADYTHFSIPGNQRYQARAIAIEPDASTASYWLALPLMVGGGVTIPEIPEKSHQGDFGLIEILEKMGARVERNEGAIRIEAAELRGVDVDMNTQSDVAPTLAVVATRAKSPTTIRNIYNMRIKECDRIDTLQRAFDSLGLTMESGRDWIKVYPGRVSRPGTVDPEDDHRMAMVFALLGLADGGVSITTPECVAKTYPNFYRDFGRVLARRD</sequence>
<feature type="binding site" evidence="7">
    <location>
        <position position="31"/>
    </location>
    <ligand>
        <name>3-phosphoshikimate</name>
        <dbReference type="ChEBI" id="CHEBI:145989"/>
    </ligand>
</feature>
<dbReference type="InterPro" id="IPR001986">
    <property type="entry name" value="Enolpyruvate_Tfrase_dom"/>
</dbReference>
<feature type="binding site" evidence="7">
    <location>
        <position position="35"/>
    </location>
    <ligand>
        <name>3-phosphoshikimate</name>
        <dbReference type="ChEBI" id="CHEBI:145989"/>
    </ligand>
</feature>
<feature type="binding site" evidence="7">
    <location>
        <position position="348"/>
    </location>
    <ligand>
        <name>phosphoenolpyruvate</name>
        <dbReference type="ChEBI" id="CHEBI:58702"/>
    </ligand>
</feature>
<feature type="binding site" evidence="7">
    <location>
        <position position="344"/>
    </location>
    <ligand>
        <name>3-phosphoshikimate</name>
        <dbReference type="ChEBI" id="CHEBI:145989"/>
    </ligand>
</feature>
<evidence type="ECO:0000256" key="5">
    <source>
        <dbReference type="ARBA" id="ARBA00023141"/>
    </source>
</evidence>
<dbReference type="KEGG" id="scor:J3U87_15870"/>
<feature type="binding site" evidence="7">
    <location>
        <position position="340"/>
    </location>
    <ligand>
        <name>3-phosphoshikimate</name>
        <dbReference type="ChEBI" id="CHEBI:145989"/>
    </ligand>
</feature>
<keyword evidence="3 7" id="KW-0028">Amino-acid biosynthesis</keyword>
<dbReference type="GO" id="GO:0009073">
    <property type="term" value="P:aromatic amino acid family biosynthetic process"/>
    <property type="evidence" value="ECO:0007669"/>
    <property type="project" value="UniProtKB-KW"/>
</dbReference>
<gene>
    <name evidence="7 9" type="primary">aroA</name>
    <name evidence="9" type="ORF">J3U87_15870</name>
</gene>
<feature type="binding site" evidence="7">
    <location>
        <position position="317"/>
    </location>
    <ligand>
        <name>3-phosphoshikimate</name>
        <dbReference type="ChEBI" id="CHEBI:145989"/>
    </ligand>
</feature>
<evidence type="ECO:0000259" key="8">
    <source>
        <dbReference type="Pfam" id="PF00275"/>
    </source>
</evidence>
<dbReference type="Pfam" id="PF00275">
    <property type="entry name" value="EPSP_synthase"/>
    <property type="match status" value="1"/>
</dbReference>
<dbReference type="InterPro" id="IPR013792">
    <property type="entry name" value="RNA3'P_cycl/enolpyr_Trfase_a/b"/>
</dbReference>
<feature type="binding site" evidence="7">
    <location>
        <position position="175"/>
    </location>
    <ligand>
        <name>3-phosphoshikimate</name>
        <dbReference type="ChEBI" id="CHEBI:145989"/>
    </ligand>
</feature>
<feature type="binding site" evidence="7">
    <location>
        <position position="100"/>
    </location>
    <ligand>
        <name>phosphoenolpyruvate</name>
        <dbReference type="ChEBI" id="CHEBI:58702"/>
    </ligand>
</feature>
<dbReference type="Proteomes" id="UP000663929">
    <property type="component" value="Chromosome"/>
</dbReference>
<keyword evidence="10" id="KW-1185">Reference proteome</keyword>
<dbReference type="EMBL" id="CP071793">
    <property type="protein sequence ID" value="QTD53926.1"/>
    <property type="molecule type" value="Genomic_DNA"/>
</dbReference>
<name>A0A8A4TVE1_SULCO</name>
<feature type="binding site" evidence="7">
    <location>
        <position position="390"/>
    </location>
    <ligand>
        <name>phosphoenolpyruvate</name>
        <dbReference type="ChEBI" id="CHEBI:58702"/>
    </ligand>
</feature>
<feature type="binding site" evidence="7">
    <location>
        <position position="415"/>
    </location>
    <ligand>
        <name>phosphoenolpyruvate</name>
        <dbReference type="ChEBI" id="CHEBI:58702"/>
    </ligand>
</feature>
<comment type="pathway">
    <text evidence="1 7">Metabolic intermediate biosynthesis; chorismate biosynthesis; chorismate from D-erythrose 4-phosphate and phosphoenolpyruvate: step 6/7.</text>
</comment>
<dbReference type="GO" id="GO:0008652">
    <property type="term" value="P:amino acid biosynthetic process"/>
    <property type="evidence" value="ECO:0007669"/>
    <property type="project" value="UniProtKB-KW"/>
</dbReference>
<keyword evidence="5 7" id="KW-0057">Aromatic amino acid biosynthesis</keyword>
<dbReference type="NCBIfam" id="TIGR01356">
    <property type="entry name" value="aroA"/>
    <property type="match status" value="1"/>
</dbReference>
<dbReference type="UniPathway" id="UPA00053">
    <property type="reaction ID" value="UER00089"/>
</dbReference>
<feature type="binding site" evidence="7">
    <location>
        <position position="173"/>
    </location>
    <ligand>
        <name>3-phosphoshikimate</name>
        <dbReference type="ChEBI" id="CHEBI:145989"/>
    </ligand>
</feature>
<comment type="subcellular location">
    <subcellularLocation>
        <location evidence="7">Cytoplasm</location>
    </subcellularLocation>
</comment>
<feature type="active site" description="Proton acceptor" evidence="7">
    <location>
        <position position="317"/>
    </location>
</feature>
<dbReference type="HAMAP" id="MF_00210">
    <property type="entry name" value="EPSP_synth"/>
    <property type="match status" value="1"/>
</dbReference>
<dbReference type="PANTHER" id="PTHR21090">
    <property type="entry name" value="AROM/DEHYDROQUINATE SYNTHASE"/>
    <property type="match status" value="1"/>
</dbReference>
<reference evidence="9" key="1">
    <citation type="submission" date="2021-03" db="EMBL/GenBank/DDBJ databases">
        <title>Acanthopleuribacteraceae sp. M133.</title>
        <authorList>
            <person name="Wang G."/>
        </authorList>
    </citation>
    <scope>NUCLEOTIDE SEQUENCE</scope>
    <source>
        <strain evidence="9">M133</strain>
    </source>
</reference>
<accession>A0A8A4TVE1</accession>
<dbReference type="PANTHER" id="PTHR21090:SF5">
    <property type="entry name" value="PENTAFUNCTIONAL AROM POLYPEPTIDE"/>
    <property type="match status" value="1"/>
</dbReference>
<evidence type="ECO:0000256" key="6">
    <source>
        <dbReference type="ARBA" id="ARBA00044633"/>
    </source>
</evidence>
<keyword evidence="4 7" id="KW-0808">Transferase</keyword>
<comment type="function">
    <text evidence="7">Catalyzes the transfer of the enolpyruvyl moiety of phosphoenolpyruvate (PEP) to the 5-hydroxyl of shikimate-3-phosphate (S3P) to produce enolpyruvyl shikimate-3-phosphate and inorganic phosphate.</text>
</comment>
<evidence type="ECO:0000313" key="10">
    <source>
        <dbReference type="Proteomes" id="UP000663929"/>
    </source>
</evidence>
<comment type="subunit">
    <text evidence="7">Monomer.</text>
</comment>
<organism evidence="9 10">
    <name type="scientific">Sulfidibacter corallicola</name>
    <dbReference type="NCBI Taxonomy" id="2818388"/>
    <lineage>
        <taxon>Bacteria</taxon>
        <taxon>Pseudomonadati</taxon>
        <taxon>Acidobacteriota</taxon>
        <taxon>Holophagae</taxon>
        <taxon>Acanthopleuribacterales</taxon>
        <taxon>Acanthopleuribacteraceae</taxon>
        <taxon>Sulfidibacter</taxon>
    </lineage>
</organism>
<feature type="binding site" evidence="7">
    <location>
        <position position="30"/>
    </location>
    <ligand>
        <name>3-phosphoshikimate</name>
        <dbReference type="ChEBI" id="CHEBI:145989"/>
    </ligand>
</feature>
<evidence type="ECO:0000256" key="2">
    <source>
        <dbReference type="ARBA" id="ARBA00009948"/>
    </source>
</evidence>
<feature type="binding site" evidence="7">
    <location>
        <position position="174"/>
    </location>
    <ligand>
        <name>3-phosphoshikimate</name>
        <dbReference type="ChEBI" id="CHEBI:145989"/>
    </ligand>
</feature>
<feature type="domain" description="Enolpyruvate transferase" evidence="8">
    <location>
        <begin position="16"/>
        <end position="422"/>
    </location>
</feature>
<feature type="binding site" evidence="7">
    <location>
        <position position="175"/>
    </location>
    <ligand>
        <name>phosphoenolpyruvate</name>
        <dbReference type="ChEBI" id="CHEBI:58702"/>
    </ligand>
</feature>
<dbReference type="PROSITE" id="PS00885">
    <property type="entry name" value="EPSP_SYNTHASE_2"/>
    <property type="match status" value="1"/>
</dbReference>
<evidence type="ECO:0000256" key="4">
    <source>
        <dbReference type="ARBA" id="ARBA00022679"/>
    </source>
</evidence>
<feature type="binding site" evidence="7">
    <location>
        <position position="30"/>
    </location>
    <ligand>
        <name>phosphoenolpyruvate</name>
        <dbReference type="ChEBI" id="CHEBI:58702"/>
    </ligand>
</feature>
<dbReference type="InterPro" id="IPR006264">
    <property type="entry name" value="EPSP_synthase"/>
</dbReference>
<dbReference type="InterPro" id="IPR023193">
    <property type="entry name" value="EPSP_synthase_CS"/>
</dbReference>
<comment type="similarity">
    <text evidence="2 7">Belongs to the EPSP synthase family.</text>
</comment>
<dbReference type="AlphaFoldDB" id="A0A8A4TVE1"/>
<dbReference type="GO" id="GO:0005737">
    <property type="term" value="C:cytoplasm"/>
    <property type="evidence" value="ECO:0007669"/>
    <property type="project" value="UniProtKB-SubCell"/>
</dbReference>
<dbReference type="InterPro" id="IPR036968">
    <property type="entry name" value="Enolpyruvate_Tfrase_sf"/>
</dbReference>
<dbReference type="EC" id="2.5.1.19" evidence="7"/>
<evidence type="ECO:0000313" key="9">
    <source>
        <dbReference type="EMBL" id="QTD53926.1"/>
    </source>
</evidence>
<dbReference type="CDD" id="cd01556">
    <property type="entry name" value="EPSP_synthase"/>
    <property type="match status" value="1"/>
</dbReference>